<evidence type="ECO:0000256" key="8">
    <source>
        <dbReference type="ARBA" id="ARBA00045373"/>
    </source>
</evidence>
<feature type="compositionally biased region" description="Polar residues" evidence="10">
    <location>
        <begin position="297"/>
        <end position="306"/>
    </location>
</feature>
<dbReference type="GO" id="GO:0005851">
    <property type="term" value="C:eukaryotic translation initiation factor 2B complex"/>
    <property type="evidence" value="ECO:0007669"/>
    <property type="project" value="TreeGrafter"/>
</dbReference>
<feature type="region of interest" description="Disordered" evidence="10">
    <location>
        <begin position="285"/>
        <end position="306"/>
    </location>
</feature>
<evidence type="ECO:0000256" key="10">
    <source>
        <dbReference type="SAM" id="MobiDB-lite"/>
    </source>
</evidence>
<comment type="function">
    <text evidence="8">Acts as a component of the translation initiation factor 2B (eIF2B) complex, which catalyzes the exchange of GDP for GTP on the eukaryotic initiation factor 2 (eIF2) complex gamma subunit. Its guanine nucleotide exchange factor activity is repressed when bound to eIF2 complex phosphorylated on the alpha subunit, thereby limiting the amount of methionyl-initiator methionine tRNA available to the ribosome and consequently global translation is repressed.</text>
</comment>
<dbReference type="Proteomes" id="UP000674318">
    <property type="component" value="Chromosome 28"/>
</dbReference>
<dbReference type="Pfam" id="PF25087">
    <property type="entry name" value="GMPPB_C"/>
    <property type="match status" value="1"/>
</dbReference>
<dbReference type="PANTHER" id="PTHR45989:SF1">
    <property type="entry name" value="TRANSLATION INITIATION FACTOR EIF-2B SUBUNIT GAMMA"/>
    <property type="match status" value="1"/>
</dbReference>
<dbReference type="SUPFAM" id="SSF51161">
    <property type="entry name" value="Trimeric LpxA-like enzymes"/>
    <property type="match status" value="1"/>
</dbReference>
<proteinExistence type="inferred from homology"/>
<gene>
    <name evidence="13" type="ORF">JKF63_03670</name>
</gene>
<keyword evidence="4" id="KW-0396">Initiation factor</keyword>
<accession>A0A836IQG3</accession>
<dbReference type="KEGG" id="phet:94289747"/>
<comment type="caution">
    <text evidence="13">The sequence shown here is derived from an EMBL/GenBank/DDBJ whole genome shotgun (WGS) entry which is preliminary data.</text>
</comment>
<dbReference type="CDD" id="cd03356">
    <property type="entry name" value="LbH_G1P_AT_C_like"/>
    <property type="match status" value="1"/>
</dbReference>
<dbReference type="InterPro" id="IPR005835">
    <property type="entry name" value="NTP_transferase_dom"/>
</dbReference>
<evidence type="ECO:0000256" key="5">
    <source>
        <dbReference type="ARBA" id="ARBA00022917"/>
    </source>
</evidence>
<evidence type="ECO:0000259" key="11">
    <source>
        <dbReference type="Pfam" id="PF00483"/>
    </source>
</evidence>
<dbReference type="InterPro" id="IPR029044">
    <property type="entry name" value="Nucleotide-diphossugar_trans"/>
</dbReference>
<evidence type="ECO:0000259" key="12">
    <source>
        <dbReference type="Pfam" id="PF25087"/>
    </source>
</evidence>
<dbReference type="Pfam" id="PF00483">
    <property type="entry name" value="NTP_transferase"/>
    <property type="match status" value="1"/>
</dbReference>
<evidence type="ECO:0000256" key="9">
    <source>
        <dbReference type="ARBA" id="ARBA00046432"/>
    </source>
</evidence>
<name>A0A836IQG3_9TRYP</name>
<evidence type="ECO:0000256" key="2">
    <source>
        <dbReference type="ARBA" id="ARBA00007878"/>
    </source>
</evidence>
<evidence type="ECO:0000256" key="7">
    <source>
        <dbReference type="ARBA" id="ARBA00044229"/>
    </source>
</evidence>
<dbReference type="GO" id="GO:0003743">
    <property type="term" value="F:translation initiation factor activity"/>
    <property type="evidence" value="ECO:0007669"/>
    <property type="project" value="UniProtKB-KW"/>
</dbReference>
<evidence type="ECO:0000256" key="4">
    <source>
        <dbReference type="ARBA" id="ARBA00022540"/>
    </source>
</evidence>
<sequence length="658" mass="70367">MSSDVAASCLLDIVVFAGGDSLDLMPLTAVEQKIMLRICNRPLIWYCITPWIEAGFRSFFLCVNEDYATLRAYLSRAYDGVDFHYILVPSKVGDHPSTTCDAVKAYLKYKEALRVGEEDTLAETSGGMPDHEDPAMNTATSGSRSPHVASQHEAQLYHGASTCRSHSGSPRHRNRDPLKLERMNSAGLPRDALLLSCDTILVDVDVTSFVEQHYASLASVTSMLYRPLRKRGGGDHKSGPSHTKAGASASAGFVEATYTHSLSCVAYEEVDELASMALGAASSAPSSAQSRRLRGGSLSQARGTTAQPVHVHHHRMHYHSPLEGKPEVRITMAFAARRPHMTFAADVLDAHAYLVSRWVLEFIAESAGVADMTVRKDIVPLLARSQHTTVNSAEKVFLTPADKLKMNVPLHWIGEGVDISAQSLNAACGSWLPEVTDSLRVFCTIYEEDPDASLRICRMNTRDNYRALHHDIISAKCFLLHLEEPSLTTSSAVATGGAVGGGASGAVNWSALPSSLVPTAVHAGHSSSIGGAGHIDSCKPAPSAAAMALSALLPDNPITLREKLGDQQVYIVCSFIDSVPPPNVFVTRSVIGAHVTLEPGARITDSILMGNVEIGAKAVVSRSVIGTGAVVNSGCRVVGTIVGPRCVVEENATDTIIE</sequence>
<feature type="domain" description="Nucleotidyl transferase" evidence="11">
    <location>
        <begin position="14"/>
        <end position="104"/>
    </location>
</feature>
<evidence type="ECO:0000313" key="14">
    <source>
        <dbReference type="Proteomes" id="UP000674318"/>
    </source>
</evidence>
<dbReference type="GO" id="GO:0005829">
    <property type="term" value="C:cytosol"/>
    <property type="evidence" value="ECO:0007669"/>
    <property type="project" value="UniProtKB-SubCell"/>
</dbReference>
<dbReference type="Gene3D" id="2.160.10.10">
    <property type="entry name" value="Hexapeptide repeat proteins"/>
    <property type="match status" value="1"/>
</dbReference>
<comment type="similarity">
    <text evidence="2">Belongs to the eIF-2B gamma/epsilon subunits family.</text>
</comment>
<dbReference type="InterPro" id="IPR011004">
    <property type="entry name" value="Trimer_LpxA-like_sf"/>
</dbReference>
<dbReference type="EMBL" id="JAFJZO010000028">
    <property type="protein sequence ID" value="KAG5500575.1"/>
    <property type="molecule type" value="Genomic_DNA"/>
</dbReference>
<evidence type="ECO:0000256" key="3">
    <source>
        <dbReference type="ARBA" id="ARBA00022490"/>
    </source>
</evidence>
<dbReference type="OrthoDB" id="10250549at2759"/>
<keyword evidence="5" id="KW-0648">Protein biosynthesis</keyword>
<evidence type="ECO:0000256" key="6">
    <source>
        <dbReference type="ARBA" id="ARBA00044196"/>
    </source>
</evidence>
<dbReference type="InterPro" id="IPR051960">
    <property type="entry name" value="eIF2B_gamma"/>
</dbReference>
<evidence type="ECO:0000313" key="13">
    <source>
        <dbReference type="EMBL" id="KAG5500575.1"/>
    </source>
</evidence>
<feature type="region of interest" description="Disordered" evidence="10">
    <location>
        <begin position="120"/>
        <end position="152"/>
    </location>
</feature>
<organism evidence="13 14">
    <name type="scientific">Porcisia hertigi</name>
    <dbReference type="NCBI Taxonomy" id="2761500"/>
    <lineage>
        <taxon>Eukaryota</taxon>
        <taxon>Discoba</taxon>
        <taxon>Euglenozoa</taxon>
        <taxon>Kinetoplastea</taxon>
        <taxon>Metakinetoplastina</taxon>
        <taxon>Trypanosomatida</taxon>
        <taxon>Trypanosomatidae</taxon>
        <taxon>Leishmaniinae</taxon>
        <taxon>Porcisia</taxon>
    </lineage>
</organism>
<feature type="domain" description="Mannose-1-phosphate guanyltransferase C-terminal" evidence="12">
    <location>
        <begin position="588"/>
        <end position="651"/>
    </location>
</feature>
<dbReference type="Gene3D" id="3.90.550.10">
    <property type="entry name" value="Spore Coat Polysaccharide Biosynthesis Protein SpsA, Chain A"/>
    <property type="match status" value="1"/>
</dbReference>
<keyword evidence="3" id="KW-0963">Cytoplasm</keyword>
<dbReference type="PANTHER" id="PTHR45989">
    <property type="entry name" value="TRANSLATION INITIATION FACTOR EIF-2B SUBUNIT GAMMA"/>
    <property type="match status" value="1"/>
</dbReference>
<dbReference type="GO" id="GO:0002183">
    <property type="term" value="P:cytoplasmic translational initiation"/>
    <property type="evidence" value="ECO:0007669"/>
    <property type="project" value="TreeGrafter"/>
</dbReference>
<comment type="subunit">
    <text evidence="9">Component of the translation initiation factor 2B (eIF2B) complex which is a heterodecamer of two sets of five different subunits: alpha, beta, gamma, delta and epsilon. Subunits alpha, beta and delta comprise a regulatory subcomplex and subunits epsilon and gamma comprise a catalytic subcomplex. Within the complex, the hexameric regulatory complex resides at the center, with the two heterodimeric catalytic subcomplexes bound on opposite sides.</text>
</comment>
<keyword evidence="14" id="KW-1185">Reference proteome</keyword>
<evidence type="ECO:0000256" key="1">
    <source>
        <dbReference type="ARBA" id="ARBA00004514"/>
    </source>
</evidence>
<dbReference type="SUPFAM" id="SSF53448">
    <property type="entry name" value="Nucleotide-diphospho-sugar transferases"/>
    <property type="match status" value="1"/>
</dbReference>
<dbReference type="AlphaFoldDB" id="A0A836IQG3"/>
<dbReference type="RefSeq" id="XP_067755909.1">
    <property type="nucleotide sequence ID" value="XM_067899670.1"/>
</dbReference>
<protein>
    <recommendedName>
        <fullName evidence="6">Translation initiation factor eIF2B subunit gamma</fullName>
    </recommendedName>
    <alternativeName>
        <fullName evidence="7">eIF2B GDP-GTP exchange factor subunit gamma</fullName>
    </alternativeName>
</protein>
<reference evidence="13 14" key="1">
    <citation type="submission" date="2021-02" db="EMBL/GenBank/DDBJ databases">
        <title>Porcisia hertigi Genome sequencing and assembly.</title>
        <authorList>
            <person name="Almutairi H."/>
            <person name="Gatherer D."/>
        </authorList>
    </citation>
    <scope>NUCLEOTIDE SEQUENCE [LARGE SCALE GENOMIC DNA]</scope>
    <source>
        <strain evidence="13 14">C119</strain>
    </source>
</reference>
<comment type="subcellular location">
    <subcellularLocation>
        <location evidence="1">Cytoplasm</location>
        <location evidence="1">Cytosol</location>
    </subcellularLocation>
</comment>
<dbReference type="GO" id="GO:0005085">
    <property type="term" value="F:guanyl-nucleotide exchange factor activity"/>
    <property type="evidence" value="ECO:0007669"/>
    <property type="project" value="TreeGrafter"/>
</dbReference>
<dbReference type="GeneID" id="94289747"/>
<dbReference type="InterPro" id="IPR056729">
    <property type="entry name" value="GMPPB_C"/>
</dbReference>